<dbReference type="eggNOG" id="COG3604">
    <property type="taxonomic scope" value="Bacteria"/>
</dbReference>
<feature type="domain" description="Sigma-54 factor interaction" evidence="14">
    <location>
        <begin position="221"/>
        <end position="449"/>
    </location>
</feature>
<dbReference type="SUPFAM" id="SSF55781">
    <property type="entry name" value="GAF domain-like"/>
    <property type="match status" value="1"/>
</dbReference>
<comment type="subunit">
    <text evidence="2 12">Interacts with sigma-54.</text>
</comment>
<dbReference type="Pfam" id="PF02954">
    <property type="entry name" value="HTH_8"/>
    <property type="match status" value="1"/>
</dbReference>
<keyword evidence="6 12" id="KW-0902">Two-component regulatory system</keyword>
<comment type="function">
    <text evidence="1 12">Required for activation of most nif operons, which are directly involved in nitrogen fixation.</text>
</comment>
<dbReference type="Pfam" id="PF25601">
    <property type="entry name" value="AAA_lid_14"/>
    <property type="match status" value="1"/>
</dbReference>
<evidence type="ECO:0000256" key="7">
    <source>
        <dbReference type="ARBA" id="ARBA00023015"/>
    </source>
</evidence>
<evidence type="ECO:0000256" key="8">
    <source>
        <dbReference type="ARBA" id="ARBA00023125"/>
    </source>
</evidence>
<evidence type="ECO:0000256" key="11">
    <source>
        <dbReference type="ARBA" id="ARBA00023231"/>
    </source>
</evidence>
<dbReference type="Gene3D" id="3.30.450.40">
    <property type="match status" value="1"/>
</dbReference>
<dbReference type="InterPro" id="IPR027417">
    <property type="entry name" value="P-loop_NTPase"/>
</dbReference>
<dbReference type="FunFam" id="3.40.50.300:FF:000006">
    <property type="entry name" value="DNA-binding transcriptional regulator NtrC"/>
    <property type="match status" value="1"/>
</dbReference>
<evidence type="ECO:0000256" key="5">
    <source>
        <dbReference type="ARBA" id="ARBA00022840"/>
    </source>
</evidence>
<dbReference type="GO" id="GO:0009399">
    <property type="term" value="P:nitrogen fixation"/>
    <property type="evidence" value="ECO:0007669"/>
    <property type="project" value="UniProtKB-UniRule"/>
</dbReference>
<evidence type="ECO:0000256" key="12">
    <source>
        <dbReference type="RuleBase" id="RU368029"/>
    </source>
</evidence>
<evidence type="ECO:0000256" key="3">
    <source>
        <dbReference type="ARBA" id="ARBA00015308"/>
    </source>
</evidence>
<dbReference type="PROSITE" id="PS00676">
    <property type="entry name" value="SIGMA54_INTERACT_2"/>
    <property type="match status" value="1"/>
</dbReference>
<dbReference type="PANTHER" id="PTHR32071:SF117">
    <property type="entry name" value="PTS-DEPENDENT DIHYDROXYACETONE KINASE OPERON REGULATORY PROTEIN-RELATED"/>
    <property type="match status" value="1"/>
</dbReference>
<dbReference type="SUPFAM" id="SSF52540">
    <property type="entry name" value="P-loop containing nucleoside triphosphate hydrolases"/>
    <property type="match status" value="1"/>
</dbReference>
<dbReference type="STRING" id="269796.Rru_A0993"/>
<dbReference type="EMBL" id="CP000230">
    <property type="protein sequence ID" value="ABC21794.1"/>
    <property type="molecule type" value="Genomic_DNA"/>
</dbReference>
<dbReference type="Gene3D" id="3.40.50.300">
    <property type="entry name" value="P-loop containing nucleotide triphosphate hydrolases"/>
    <property type="match status" value="1"/>
</dbReference>
<dbReference type="InterPro" id="IPR025662">
    <property type="entry name" value="Sigma_54_int_dom_ATP-bd_1"/>
</dbReference>
<dbReference type="Pfam" id="PF01590">
    <property type="entry name" value="GAF"/>
    <property type="match status" value="1"/>
</dbReference>
<evidence type="ECO:0000313" key="15">
    <source>
        <dbReference type="EMBL" id="ABC21794.1"/>
    </source>
</evidence>
<dbReference type="GO" id="GO:0043565">
    <property type="term" value="F:sequence-specific DNA binding"/>
    <property type="evidence" value="ECO:0007669"/>
    <property type="project" value="InterPro"/>
</dbReference>
<dbReference type="InterPro" id="IPR002078">
    <property type="entry name" value="Sigma_54_int"/>
</dbReference>
<evidence type="ECO:0000256" key="2">
    <source>
        <dbReference type="ARBA" id="ARBA00011135"/>
    </source>
</evidence>
<dbReference type="InterPro" id="IPR002197">
    <property type="entry name" value="HTH_Fis"/>
</dbReference>
<evidence type="ECO:0000256" key="6">
    <source>
        <dbReference type="ARBA" id="ARBA00023012"/>
    </source>
</evidence>
<dbReference type="Proteomes" id="UP000001929">
    <property type="component" value="Chromosome"/>
</dbReference>
<evidence type="ECO:0000313" key="16">
    <source>
        <dbReference type="Proteomes" id="UP000001929"/>
    </source>
</evidence>
<name>Q2RVQ1_RHORT</name>
<reference evidence="15 16" key="1">
    <citation type="journal article" date="2011" name="Stand. Genomic Sci.">
        <title>Complete genome sequence of Rhodospirillum rubrum type strain (S1).</title>
        <authorList>
            <person name="Munk A.C."/>
            <person name="Copeland A."/>
            <person name="Lucas S."/>
            <person name="Lapidus A."/>
            <person name="Del Rio T.G."/>
            <person name="Barry K."/>
            <person name="Detter J.C."/>
            <person name="Hammon N."/>
            <person name="Israni S."/>
            <person name="Pitluck S."/>
            <person name="Brettin T."/>
            <person name="Bruce D."/>
            <person name="Han C."/>
            <person name="Tapia R."/>
            <person name="Gilna P."/>
            <person name="Schmutz J."/>
            <person name="Larimer F."/>
            <person name="Land M."/>
            <person name="Kyrpides N.C."/>
            <person name="Mavromatis K."/>
            <person name="Richardson P."/>
            <person name="Rohde M."/>
            <person name="Goker M."/>
            <person name="Klenk H.P."/>
            <person name="Zhang Y."/>
            <person name="Roberts G.P."/>
            <person name="Reslewic S."/>
            <person name="Schwartz D.C."/>
        </authorList>
    </citation>
    <scope>NUCLEOTIDE SEQUENCE [LARGE SCALE GENOMIC DNA]</scope>
    <source>
        <strain evidence="16">ATCC 11170 / ATH 1.1.1 / DSM 467 / LMG 4362 / NCIMB 8255 / S1</strain>
    </source>
</reference>
<dbReference type="AlphaFoldDB" id="Q2RVQ1"/>
<proteinExistence type="predicted"/>
<dbReference type="RefSeq" id="WP_011388748.1">
    <property type="nucleotide sequence ID" value="NC_007643.1"/>
</dbReference>
<accession>Q2RVQ1</accession>
<dbReference type="SUPFAM" id="SSF46689">
    <property type="entry name" value="Homeodomain-like"/>
    <property type="match status" value="1"/>
</dbReference>
<keyword evidence="5" id="KW-0067">ATP-binding</keyword>
<evidence type="ECO:0000256" key="4">
    <source>
        <dbReference type="ARBA" id="ARBA00022741"/>
    </source>
</evidence>
<dbReference type="InterPro" id="IPR010113">
    <property type="entry name" value="Nif-specific_regulatory_prot"/>
</dbReference>
<sequence>MPDTAVAGPLFRLPPSPAEDSSLPLLTLYEVSKILGSTLDLEHSLHDVLNVLASYMQMRRGVVTLKDAQRQLEVVAVSGMTLRNAVEGEARYPLAVAQEVVSTAMPMIVPSMAADPRFAAFAAEADGLDDEVQSMICVPIKGGVKPFGSLSIERHRDRGTRFKFEHDVRFLTMVATLIAQTVSLERRVVGDRDRLIEEKARLEKALPKREKPLKGTILENVVGRSSAMMKISAQVRQIAPSRATVLLRGESGTGKELIAQAIHYLSPRSDKPFIKVNCAALPETLLESELFGHEKGAFTGATTERKGRFEMASGGTLFLDEIGEITVHFQAKLLRVLQEGEFERVGGGKTIKVDVRLVAATNKDLEDAVTRGEFRADLYYRINVVPIFLPALRERREDVPLLAQFFLTKFNEENGRSLRFSEGALTAMGGCNFPGNVRELENCVCRAATLAQDEVIQELGLSCHNDKCLSASLWQRRGSGRAIGGLAPVTEQNDPDTTSVAWEGDLRPAAPARAGTPPGRGYAGPGESADSPSSPSAPPPAAAPAAEDGEDESDAGQRERIVHAMEKAGWVQAKAARLLGMTPRQIGYALKKHDIPLKRM</sequence>
<keyword evidence="4" id="KW-0547">Nucleotide-binding</keyword>
<dbReference type="Pfam" id="PF00158">
    <property type="entry name" value="Sigma54_activat"/>
    <property type="match status" value="1"/>
</dbReference>
<dbReference type="InterPro" id="IPR003018">
    <property type="entry name" value="GAF"/>
</dbReference>
<dbReference type="HOGENOM" id="CLU_000445_95_2_5"/>
<dbReference type="GO" id="GO:0003700">
    <property type="term" value="F:DNA-binding transcription factor activity"/>
    <property type="evidence" value="ECO:0007669"/>
    <property type="project" value="UniProtKB-UniRule"/>
</dbReference>
<dbReference type="NCBIfam" id="TIGR01817">
    <property type="entry name" value="nifA"/>
    <property type="match status" value="1"/>
</dbReference>
<dbReference type="PROSITE" id="PS50045">
    <property type="entry name" value="SIGMA54_INTERACT_4"/>
    <property type="match status" value="1"/>
</dbReference>
<keyword evidence="8 12" id="KW-0238">DNA-binding</keyword>
<dbReference type="PhylomeDB" id="Q2RVQ1"/>
<dbReference type="InterPro" id="IPR058031">
    <property type="entry name" value="AAA_lid_NorR"/>
</dbReference>
<dbReference type="EnsemblBacteria" id="ABC21794">
    <property type="protein sequence ID" value="ABC21794"/>
    <property type="gene ID" value="Rru_A0993"/>
</dbReference>
<dbReference type="SMART" id="SM00065">
    <property type="entry name" value="GAF"/>
    <property type="match status" value="1"/>
</dbReference>
<dbReference type="InterPro" id="IPR029016">
    <property type="entry name" value="GAF-like_dom_sf"/>
</dbReference>
<dbReference type="KEGG" id="rru:Rru_A0993"/>
<keyword evidence="10 12" id="KW-0804">Transcription</keyword>
<evidence type="ECO:0000256" key="13">
    <source>
        <dbReference type="SAM" id="MobiDB-lite"/>
    </source>
</evidence>
<dbReference type="GO" id="GO:0000160">
    <property type="term" value="P:phosphorelay signal transduction system"/>
    <property type="evidence" value="ECO:0007669"/>
    <property type="project" value="UniProtKB-UniRule"/>
</dbReference>
<keyword evidence="16" id="KW-1185">Reference proteome</keyword>
<feature type="compositionally biased region" description="Polar residues" evidence="13">
    <location>
        <begin position="490"/>
        <end position="500"/>
    </location>
</feature>
<dbReference type="InterPro" id="IPR003593">
    <property type="entry name" value="AAA+_ATPase"/>
</dbReference>
<dbReference type="SMART" id="SM00382">
    <property type="entry name" value="AAA"/>
    <property type="match status" value="1"/>
</dbReference>
<evidence type="ECO:0000259" key="14">
    <source>
        <dbReference type="PROSITE" id="PS50045"/>
    </source>
</evidence>
<dbReference type="SMR" id="Q2RVQ1"/>
<dbReference type="Gene3D" id="1.10.8.60">
    <property type="match status" value="1"/>
</dbReference>
<dbReference type="InterPro" id="IPR025944">
    <property type="entry name" value="Sigma_54_int_dom_CS"/>
</dbReference>
<dbReference type="PROSITE" id="PS00688">
    <property type="entry name" value="SIGMA54_INTERACT_3"/>
    <property type="match status" value="1"/>
</dbReference>
<keyword evidence="9 12" id="KW-0010">Activator</keyword>
<dbReference type="InterPro" id="IPR025943">
    <property type="entry name" value="Sigma_54_int_dom_ATP-bd_2"/>
</dbReference>
<feature type="region of interest" description="Disordered" evidence="13">
    <location>
        <begin position="485"/>
        <end position="563"/>
    </location>
</feature>
<dbReference type="InterPro" id="IPR009057">
    <property type="entry name" value="Homeodomain-like_sf"/>
</dbReference>
<dbReference type="CDD" id="cd00009">
    <property type="entry name" value="AAA"/>
    <property type="match status" value="1"/>
</dbReference>
<protein>
    <recommendedName>
        <fullName evidence="3 12">Nif-specific regulatory protein</fullName>
    </recommendedName>
</protein>
<dbReference type="PATRIC" id="fig|269796.9.peg.1048"/>
<evidence type="ECO:0000256" key="10">
    <source>
        <dbReference type="ARBA" id="ARBA00023163"/>
    </source>
</evidence>
<dbReference type="Gene3D" id="1.10.10.60">
    <property type="entry name" value="Homeodomain-like"/>
    <property type="match status" value="1"/>
</dbReference>
<dbReference type="PRINTS" id="PR01590">
    <property type="entry name" value="HTHFIS"/>
</dbReference>
<evidence type="ECO:0000256" key="1">
    <source>
        <dbReference type="ARBA" id="ARBA00002167"/>
    </source>
</evidence>
<evidence type="ECO:0000256" key="9">
    <source>
        <dbReference type="ARBA" id="ARBA00023159"/>
    </source>
</evidence>
<feature type="compositionally biased region" description="Low complexity" evidence="13">
    <location>
        <begin position="507"/>
        <end position="534"/>
    </location>
</feature>
<dbReference type="PROSITE" id="PS00675">
    <property type="entry name" value="SIGMA54_INTERACT_1"/>
    <property type="match status" value="1"/>
</dbReference>
<gene>
    <name evidence="15" type="ordered locus">Rru_A0993</name>
</gene>
<keyword evidence="7 12" id="KW-0805">Transcription regulation</keyword>
<organism evidence="15 16">
    <name type="scientific">Rhodospirillum rubrum (strain ATCC 11170 / ATH 1.1.1 / DSM 467 / LMG 4362 / NCIMB 8255 / S1)</name>
    <dbReference type="NCBI Taxonomy" id="269796"/>
    <lineage>
        <taxon>Bacteria</taxon>
        <taxon>Pseudomonadati</taxon>
        <taxon>Pseudomonadota</taxon>
        <taxon>Alphaproteobacteria</taxon>
        <taxon>Rhodospirillales</taxon>
        <taxon>Rhodospirillaceae</taxon>
        <taxon>Rhodospirillum</taxon>
    </lineage>
</organism>
<dbReference type="PANTHER" id="PTHR32071">
    <property type="entry name" value="TRANSCRIPTIONAL REGULATORY PROTEIN"/>
    <property type="match status" value="1"/>
</dbReference>
<dbReference type="GO" id="GO:0005524">
    <property type="term" value="F:ATP binding"/>
    <property type="evidence" value="ECO:0007669"/>
    <property type="project" value="UniProtKB-KW"/>
</dbReference>
<keyword evidence="11 12" id="KW-0535">Nitrogen fixation</keyword>